<dbReference type="Proteomes" id="UP001419268">
    <property type="component" value="Unassembled WGS sequence"/>
</dbReference>
<evidence type="ECO:0000313" key="2">
    <source>
        <dbReference type="EMBL" id="KAK9166797.1"/>
    </source>
</evidence>
<proteinExistence type="predicted"/>
<keyword evidence="3" id="KW-1185">Reference proteome</keyword>
<protein>
    <submittedName>
        <fullName evidence="2">Uncharacterized protein</fullName>
    </submittedName>
</protein>
<reference evidence="2 3" key="1">
    <citation type="submission" date="2024-01" db="EMBL/GenBank/DDBJ databases">
        <title>Genome assemblies of Stephania.</title>
        <authorList>
            <person name="Yang L."/>
        </authorList>
    </citation>
    <scope>NUCLEOTIDE SEQUENCE [LARGE SCALE GENOMIC DNA]</scope>
    <source>
        <strain evidence="2">JXDWG</strain>
        <tissue evidence="2">Leaf</tissue>
    </source>
</reference>
<name>A0AAP0L932_9MAGN</name>
<dbReference type="AlphaFoldDB" id="A0AAP0L932"/>
<evidence type="ECO:0000256" key="1">
    <source>
        <dbReference type="SAM" id="MobiDB-lite"/>
    </source>
</evidence>
<evidence type="ECO:0000313" key="3">
    <source>
        <dbReference type="Proteomes" id="UP001419268"/>
    </source>
</evidence>
<gene>
    <name evidence="2" type="ORF">Scep_001988</name>
</gene>
<dbReference type="EMBL" id="JBBNAG010000001">
    <property type="protein sequence ID" value="KAK9166797.1"/>
    <property type="molecule type" value="Genomic_DNA"/>
</dbReference>
<comment type="caution">
    <text evidence="2">The sequence shown here is derived from an EMBL/GenBank/DDBJ whole genome shotgun (WGS) entry which is preliminary data.</text>
</comment>
<accession>A0AAP0L932</accession>
<sequence length="75" mass="8618">MDEESTAPARDSIDDFGEAQRKLATGGIDWTWWRNSRTVSLEERLERRATNSSGEEQWLHGTKPATHGWRGVMMQ</sequence>
<organism evidence="2 3">
    <name type="scientific">Stephania cephalantha</name>
    <dbReference type="NCBI Taxonomy" id="152367"/>
    <lineage>
        <taxon>Eukaryota</taxon>
        <taxon>Viridiplantae</taxon>
        <taxon>Streptophyta</taxon>
        <taxon>Embryophyta</taxon>
        <taxon>Tracheophyta</taxon>
        <taxon>Spermatophyta</taxon>
        <taxon>Magnoliopsida</taxon>
        <taxon>Ranunculales</taxon>
        <taxon>Menispermaceae</taxon>
        <taxon>Menispermoideae</taxon>
        <taxon>Cissampelideae</taxon>
        <taxon>Stephania</taxon>
    </lineage>
</organism>
<feature type="region of interest" description="Disordered" evidence="1">
    <location>
        <begin position="47"/>
        <end position="75"/>
    </location>
</feature>